<dbReference type="EMBL" id="FNSQ01000005">
    <property type="protein sequence ID" value="SEB46939.1"/>
    <property type="molecule type" value="Genomic_DNA"/>
</dbReference>
<dbReference type="InterPro" id="IPR001845">
    <property type="entry name" value="HTH_ArsR_DNA-bd_dom"/>
</dbReference>
<dbReference type="SMART" id="SM00347">
    <property type="entry name" value="HTH_MARR"/>
    <property type="match status" value="1"/>
</dbReference>
<organism evidence="6 7">
    <name type="scientific">Microbacterium hydrocarbonoxydans</name>
    <dbReference type="NCBI Taxonomy" id="273678"/>
    <lineage>
        <taxon>Bacteria</taxon>
        <taxon>Bacillati</taxon>
        <taxon>Actinomycetota</taxon>
        <taxon>Actinomycetes</taxon>
        <taxon>Micrococcales</taxon>
        <taxon>Microbacteriaceae</taxon>
        <taxon>Microbacterium</taxon>
    </lineage>
</organism>
<name>A0A1H4JKR3_9MICO</name>
<dbReference type="GO" id="GO:0003700">
    <property type="term" value="F:DNA-binding transcription factor activity"/>
    <property type="evidence" value="ECO:0007669"/>
    <property type="project" value="InterPro"/>
</dbReference>
<dbReference type="InterPro" id="IPR036390">
    <property type="entry name" value="WH_DNA-bd_sf"/>
</dbReference>
<dbReference type="InterPro" id="IPR011991">
    <property type="entry name" value="ArsR-like_HTH"/>
</dbReference>
<gene>
    <name evidence="6" type="ORF">SAMN04489807_0898</name>
</gene>
<feature type="compositionally biased region" description="Low complexity" evidence="4">
    <location>
        <begin position="47"/>
        <end position="62"/>
    </location>
</feature>
<protein>
    <submittedName>
        <fullName evidence="6">DNA-binding transcriptional regulator, MarR family</fullName>
    </submittedName>
</protein>
<dbReference type="AlphaFoldDB" id="A0A1H4JKR3"/>
<dbReference type="PROSITE" id="PS01117">
    <property type="entry name" value="HTH_MARR_1"/>
    <property type="match status" value="1"/>
</dbReference>
<feature type="region of interest" description="Disordered" evidence="4">
    <location>
        <begin position="27"/>
        <end position="65"/>
    </location>
</feature>
<evidence type="ECO:0000256" key="3">
    <source>
        <dbReference type="ARBA" id="ARBA00023163"/>
    </source>
</evidence>
<dbReference type="InterPro" id="IPR000835">
    <property type="entry name" value="HTH_MarR-typ"/>
</dbReference>
<evidence type="ECO:0000256" key="2">
    <source>
        <dbReference type="ARBA" id="ARBA00023125"/>
    </source>
</evidence>
<dbReference type="InterPro" id="IPR023187">
    <property type="entry name" value="Tscrpt_reg_MarR-type_CS"/>
</dbReference>
<keyword evidence="7" id="KW-1185">Reference proteome</keyword>
<dbReference type="Proteomes" id="UP000183750">
    <property type="component" value="Unassembled WGS sequence"/>
</dbReference>
<dbReference type="Pfam" id="PF12802">
    <property type="entry name" value="MarR_2"/>
    <property type="match status" value="1"/>
</dbReference>
<evidence type="ECO:0000313" key="7">
    <source>
        <dbReference type="Proteomes" id="UP000183750"/>
    </source>
</evidence>
<dbReference type="InterPro" id="IPR036388">
    <property type="entry name" value="WH-like_DNA-bd_sf"/>
</dbReference>
<dbReference type="SMART" id="SM00418">
    <property type="entry name" value="HTH_ARSR"/>
    <property type="match status" value="1"/>
</dbReference>
<evidence type="ECO:0000256" key="1">
    <source>
        <dbReference type="ARBA" id="ARBA00023015"/>
    </source>
</evidence>
<keyword evidence="3" id="KW-0804">Transcription</keyword>
<dbReference type="CDD" id="cd00090">
    <property type="entry name" value="HTH_ARSR"/>
    <property type="match status" value="1"/>
</dbReference>
<dbReference type="Gene3D" id="1.10.10.10">
    <property type="entry name" value="Winged helix-like DNA-binding domain superfamily/Winged helix DNA-binding domain"/>
    <property type="match status" value="1"/>
</dbReference>
<dbReference type="PANTHER" id="PTHR33164">
    <property type="entry name" value="TRANSCRIPTIONAL REGULATOR, MARR FAMILY"/>
    <property type="match status" value="1"/>
</dbReference>
<keyword evidence="1" id="KW-0805">Transcription regulation</keyword>
<evidence type="ECO:0000256" key="4">
    <source>
        <dbReference type="SAM" id="MobiDB-lite"/>
    </source>
</evidence>
<dbReference type="PROSITE" id="PS50995">
    <property type="entry name" value="HTH_MARR_2"/>
    <property type="match status" value="1"/>
</dbReference>
<dbReference type="InterPro" id="IPR039422">
    <property type="entry name" value="MarR/SlyA-like"/>
</dbReference>
<sequence length="203" mass="22277">MHAQIRRSGHAAGHPACIRHLDLAEGEARSPAGRPPAGLRRKLAGMSASPAEPAAEPGNPESPELDEAISRVEHELGRLFARIRVSWREAATTVHPDLQPLGYQVLTSIATGKATSAGAIIERLQTDKSAVSRHVRQLEQLGLVESVRDPDDRRARVLVATELAQERVALARSRYEERLGERLRRWSAEDLDHFAELLAAFGD</sequence>
<evidence type="ECO:0000313" key="6">
    <source>
        <dbReference type="EMBL" id="SEB46939.1"/>
    </source>
</evidence>
<dbReference type="SUPFAM" id="SSF46785">
    <property type="entry name" value="Winged helix' DNA-binding domain"/>
    <property type="match status" value="1"/>
</dbReference>
<evidence type="ECO:0000259" key="5">
    <source>
        <dbReference type="PROSITE" id="PS50995"/>
    </source>
</evidence>
<reference evidence="7" key="1">
    <citation type="submission" date="2016-10" db="EMBL/GenBank/DDBJ databases">
        <authorList>
            <person name="Varghese N."/>
            <person name="Submissions S."/>
        </authorList>
    </citation>
    <scope>NUCLEOTIDE SEQUENCE [LARGE SCALE GENOMIC DNA]</scope>
    <source>
        <strain evidence="7">DSM 16089</strain>
    </source>
</reference>
<dbReference type="GO" id="GO:0006950">
    <property type="term" value="P:response to stress"/>
    <property type="evidence" value="ECO:0007669"/>
    <property type="project" value="TreeGrafter"/>
</dbReference>
<accession>A0A1H4JKR3</accession>
<dbReference type="PANTHER" id="PTHR33164:SF57">
    <property type="entry name" value="MARR-FAMILY TRANSCRIPTIONAL REGULATOR"/>
    <property type="match status" value="1"/>
</dbReference>
<keyword evidence="2 6" id="KW-0238">DNA-binding</keyword>
<feature type="domain" description="HTH marR-type" evidence="5">
    <location>
        <begin position="69"/>
        <end position="203"/>
    </location>
</feature>
<proteinExistence type="predicted"/>
<dbReference type="GO" id="GO:0003677">
    <property type="term" value="F:DNA binding"/>
    <property type="evidence" value="ECO:0007669"/>
    <property type="project" value="UniProtKB-KW"/>
</dbReference>